<accession>A0A1J9PMJ2</accession>
<feature type="compositionally biased region" description="Low complexity" evidence="1">
    <location>
        <begin position="45"/>
        <end position="56"/>
    </location>
</feature>
<feature type="region of interest" description="Disordered" evidence="1">
    <location>
        <begin position="1"/>
        <end position="56"/>
    </location>
</feature>
<proteinExistence type="predicted"/>
<dbReference type="STRING" id="1447872.A0A1J9PMJ2"/>
<reference evidence="2 3" key="1">
    <citation type="submission" date="2015-07" db="EMBL/GenBank/DDBJ databases">
        <title>Emmonsia species relationships and genome sequence.</title>
        <authorList>
            <consortium name="The Broad Institute Genomics Platform"/>
            <person name="Cuomo C.A."/>
            <person name="Munoz J.F."/>
            <person name="Imamovic A."/>
            <person name="Priest M.E."/>
            <person name="Young S."/>
            <person name="Clay O.K."/>
            <person name="McEwen J.G."/>
        </authorList>
    </citation>
    <scope>NUCLEOTIDE SEQUENCE [LARGE SCALE GENOMIC DNA]</scope>
    <source>
        <strain evidence="2 3">UAMH 9510</strain>
    </source>
</reference>
<name>A0A1J9PMJ2_9EURO</name>
<sequence length="56" mass="5616">MTLFNKRPDVQSQAGGAPAQHPPGPYQGHPGWGPQGPGAPGAPGAPGQPQPGYGYK</sequence>
<evidence type="ECO:0000313" key="3">
    <source>
        <dbReference type="Proteomes" id="UP000182235"/>
    </source>
</evidence>
<protein>
    <submittedName>
        <fullName evidence="2">Uncharacterized protein</fullName>
    </submittedName>
</protein>
<organism evidence="2 3">
    <name type="scientific">Emergomyces pasteurianus Ep9510</name>
    <dbReference type="NCBI Taxonomy" id="1447872"/>
    <lineage>
        <taxon>Eukaryota</taxon>
        <taxon>Fungi</taxon>
        <taxon>Dikarya</taxon>
        <taxon>Ascomycota</taxon>
        <taxon>Pezizomycotina</taxon>
        <taxon>Eurotiomycetes</taxon>
        <taxon>Eurotiomycetidae</taxon>
        <taxon>Onygenales</taxon>
        <taxon>Ajellomycetaceae</taxon>
        <taxon>Emergomyces</taxon>
    </lineage>
</organism>
<keyword evidence="3" id="KW-1185">Reference proteome</keyword>
<gene>
    <name evidence="2" type="ORF">AJ78_02237</name>
</gene>
<dbReference type="AlphaFoldDB" id="A0A1J9PMJ2"/>
<evidence type="ECO:0000313" key="2">
    <source>
        <dbReference type="EMBL" id="OJD17712.1"/>
    </source>
</evidence>
<dbReference type="Proteomes" id="UP000182235">
    <property type="component" value="Unassembled WGS sequence"/>
</dbReference>
<feature type="compositionally biased region" description="Gly residues" evidence="1">
    <location>
        <begin position="30"/>
        <end position="41"/>
    </location>
</feature>
<dbReference type="EMBL" id="LGRN01000058">
    <property type="protein sequence ID" value="OJD17712.1"/>
    <property type="molecule type" value="Genomic_DNA"/>
</dbReference>
<comment type="caution">
    <text evidence="2">The sequence shown here is derived from an EMBL/GenBank/DDBJ whole genome shotgun (WGS) entry which is preliminary data.</text>
</comment>
<dbReference type="VEuPathDB" id="FungiDB:AJ78_02237"/>
<evidence type="ECO:0000256" key="1">
    <source>
        <dbReference type="SAM" id="MobiDB-lite"/>
    </source>
</evidence>